<evidence type="ECO:0000313" key="3">
    <source>
        <dbReference type="Proteomes" id="UP000008634"/>
    </source>
</evidence>
<reference evidence="2 3" key="1">
    <citation type="journal article" date="2010" name="Stand. Genomic Sci.">
        <title>Complete genome sequence of Cellulophaga algicola type strain (IC166).</title>
        <authorList>
            <person name="Abt B."/>
            <person name="Lu M."/>
            <person name="Misra M."/>
            <person name="Han C."/>
            <person name="Nolan M."/>
            <person name="Lucas S."/>
            <person name="Hammon N."/>
            <person name="Deshpande S."/>
            <person name="Cheng J.F."/>
            <person name="Tapia R."/>
            <person name="Goodwin L."/>
            <person name="Pitluck S."/>
            <person name="Liolios K."/>
            <person name="Pagani I."/>
            <person name="Ivanova N."/>
            <person name="Mavromatis K."/>
            <person name="Ovchinikova G."/>
            <person name="Pati A."/>
            <person name="Chen A."/>
            <person name="Palaniappan K."/>
            <person name="Land M."/>
            <person name="Hauser L."/>
            <person name="Chang Y.J."/>
            <person name="Jeffries C.D."/>
            <person name="Detter J.C."/>
            <person name="Brambilla E."/>
            <person name="Rohde M."/>
            <person name="Tindall B.J."/>
            <person name="Goker M."/>
            <person name="Woyke T."/>
            <person name="Bristow J."/>
            <person name="Eisen J.A."/>
            <person name="Markowitz V."/>
            <person name="Hugenholtz P."/>
            <person name="Kyrpides N.C."/>
            <person name="Klenk H.P."/>
            <person name="Lapidus A."/>
        </authorList>
    </citation>
    <scope>NUCLEOTIDE SEQUENCE [LARGE SCALE GENOMIC DNA]</scope>
    <source>
        <strain evidence="3">DSM 14237 / IC166 / ACAM 630</strain>
    </source>
</reference>
<name>E6X7R6_CELAD</name>
<dbReference type="KEGG" id="cao:Celal_0156"/>
<gene>
    <name evidence="2" type="ordered locus">Celal_0156</name>
</gene>
<accession>E6X7R6</accession>
<evidence type="ECO:0000313" key="2">
    <source>
        <dbReference type="EMBL" id="ADV47509.1"/>
    </source>
</evidence>
<keyword evidence="1" id="KW-0472">Membrane</keyword>
<dbReference type="EMBL" id="CP002453">
    <property type="protein sequence ID" value="ADV47509.1"/>
    <property type="molecule type" value="Genomic_DNA"/>
</dbReference>
<keyword evidence="3" id="KW-1185">Reference proteome</keyword>
<dbReference type="AlphaFoldDB" id="E6X7R6"/>
<keyword evidence="1" id="KW-1133">Transmembrane helix</keyword>
<dbReference type="Proteomes" id="UP000008634">
    <property type="component" value="Chromosome"/>
</dbReference>
<dbReference type="RefSeq" id="WP_013549008.1">
    <property type="nucleotide sequence ID" value="NC_014934.1"/>
</dbReference>
<keyword evidence="1" id="KW-0812">Transmembrane</keyword>
<feature type="transmembrane region" description="Helical" evidence="1">
    <location>
        <begin position="6"/>
        <end position="30"/>
    </location>
</feature>
<protein>
    <submittedName>
        <fullName evidence="2">Uncharacterized protein</fullName>
    </submittedName>
</protein>
<evidence type="ECO:0000256" key="1">
    <source>
        <dbReference type="SAM" id="Phobius"/>
    </source>
</evidence>
<sequence>MMNNFTFEAIAFGVVLLAYFVLHFLAEFIIKIELQKKKTKRISDCKTYKTITRRGENFEYEFPLNPNLDEFWLRLSAKVID</sequence>
<organism evidence="2 3">
    <name type="scientific">Cellulophaga algicola (strain DSM 14237 / IC166 / ACAM 630)</name>
    <dbReference type="NCBI Taxonomy" id="688270"/>
    <lineage>
        <taxon>Bacteria</taxon>
        <taxon>Pseudomonadati</taxon>
        <taxon>Bacteroidota</taxon>
        <taxon>Flavobacteriia</taxon>
        <taxon>Flavobacteriales</taxon>
        <taxon>Flavobacteriaceae</taxon>
        <taxon>Cellulophaga</taxon>
    </lineage>
</organism>
<dbReference type="HOGENOM" id="CLU_2567577_0_0_10"/>
<proteinExistence type="predicted"/>